<name>A0A7X6PQJ4_9CORY</name>
<dbReference type="InterPro" id="IPR006127">
    <property type="entry name" value="ZnuA-like"/>
</dbReference>
<feature type="compositionally biased region" description="Basic and acidic residues" evidence="6">
    <location>
        <begin position="130"/>
        <end position="158"/>
    </location>
</feature>
<keyword evidence="2 5" id="KW-0813">Transport</keyword>
<dbReference type="InterPro" id="IPR050492">
    <property type="entry name" value="Bact_metal-bind_prot9"/>
</dbReference>
<dbReference type="GO" id="GO:0046872">
    <property type="term" value="F:metal ion binding"/>
    <property type="evidence" value="ECO:0007669"/>
    <property type="project" value="UniProtKB-KW"/>
</dbReference>
<sequence>MRARTTIGLAIASVTALTLSACSDAGDGGATTAAGDDISIVATTTPLGSVVEQIATCAGGTASTLMPVNADPHQFSASSAQVADMVKADLVVANGLGLEGGLDASLQQVAADGTEVFPVAEHVDPLPWGADDHGDHEGHDEHADHDEHDGHEGHAHGELDPHFWLDAARMATAAQTIGDKVADLTGNEKWATCGAEVSDELTALDDEIRDALADIPEERRVIVTDHQAYGYFSKAYNFHSAGVVIPGGSTEAQPSSQELAGLADVIRAENVPVIFTNAAVNQRLVDALAAEVGGEVKVVSLYEGSVGPKDGPAADYQGMMRENARLISEALA</sequence>
<dbReference type="SUPFAM" id="SSF53807">
    <property type="entry name" value="Helical backbone' metal receptor"/>
    <property type="match status" value="1"/>
</dbReference>
<organism evidence="8 9">
    <name type="scientific">Corynebacterium humireducens</name>
    <dbReference type="NCBI Taxonomy" id="1223514"/>
    <lineage>
        <taxon>Bacteria</taxon>
        <taxon>Bacillati</taxon>
        <taxon>Actinomycetota</taxon>
        <taxon>Actinomycetes</taxon>
        <taxon>Mycobacteriales</taxon>
        <taxon>Corynebacteriaceae</taxon>
        <taxon>Corynebacterium</taxon>
    </lineage>
</organism>
<evidence type="ECO:0000256" key="4">
    <source>
        <dbReference type="ARBA" id="ARBA00022729"/>
    </source>
</evidence>
<accession>A0A7X6PQJ4</accession>
<comment type="caution">
    <text evidence="8">The sequence shown here is derived from an EMBL/GenBank/DDBJ whole genome shotgun (WGS) entry which is preliminary data.</text>
</comment>
<evidence type="ECO:0000256" key="1">
    <source>
        <dbReference type="ARBA" id="ARBA00004196"/>
    </source>
</evidence>
<evidence type="ECO:0000313" key="9">
    <source>
        <dbReference type="Proteomes" id="UP000557899"/>
    </source>
</evidence>
<protein>
    <submittedName>
        <fullName evidence="8">Zinc ABC transporter substrate-binding protein</fullName>
    </submittedName>
</protein>
<reference evidence="8 9" key="1">
    <citation type="journal article" date="2020" name="Biotechnol. Biofuels">
        <title>New insights from the biogas microbiome by comprehensive genome-resolved metagenomics of nearly 1600 species originating from multiple anaerobic digesters.</title>
        <authorList>
            <person name="Campanaro S."/>
            <person name="Treu L."/>
            <person name="Rodriguez-R L.M."/>
            <person name="Kovalovszki A."/>
            <person name="Ziels R.M."/>
            <person name="Maus I."/>
            <person name="Zhu X."/>
            <person name="Kougias P.G."/>
            <person name="Basile A."/>
            <person name="Luo G."/>
            <person name="Schluter A."/>
            <person name="Konstantinidis K.T."/>
            <person name="Angelidaki I."/>
        </authorList>
    </citation>
    <scope>NUCLEOTIDE SEQUENCE [LARGE SCALE GENOMIC DNA]</scope>
    <source>
        <strain evidence="8">AS15tlH2ME_198</strain>
    </source>
</reference>
<feature type="signal peptide" evidence="7">
    <location>
        <begin position="1"/>
        <end position="25"/>
    </location>
</feature>
<dbReference type="GO" id="GO:0007155">
    <property type="term" value="P:cell adhesion"/>
    <property type="evidence" value="ECO:0007669"/>
    <property type="project" value="InterPro"/>
</dbReference>
<dbReference type="InterPro" id="IPR006128">
    <property type="entry name" value="Lipoprotein_PsaA-like"/>
</dbReference>
<dbReference type="AlphaFoldDB" id="A0A7X6PQJ4"/>
<dbReference type="Gene3D" id="3.40.50.1980">
    <property type="entry name" value="Nitrogenase molybdenum iron protein domain"/>
    <property type="match status" value="2"/>
</dbReference>
<evidence type="ECO:0000256" key="7">
    <source>
        <dbReference type="SAM" id="SignalP"/>
    </source>
</evidence>
<proteinExistence type="inferred from homology"/>
<comment type="subcellular location">
    <subcellularLocation>
        <location evidence="1">Cell envelope</location>
    </subcellularLocation>
</comment>
<gene>
    <name evidence="8" type="ORF">GX859_11720</name>
</gene>
<dbReference type="PANTHER" id="PTHR42953:SF1">
    <property type="entry name" value="METAL-BINDING PROTEIN HI_0362-RELATED"/>
    <property type="match status" value="1"/>
</dbReference>
<evidence type="ECO:0000256" key="2">
    <source>
        <dbReference type="ARBA" id="ARBA00022448"/>
    </source>
</evidence>
<evidence type="ECO:0000256" key="3">
    <source>
        <dbReference type="ARBA" id="ARBA00022723"/>
    </source>
</evidence>
<dbReference type="Pfam" id="PF01297">
    <property type="entry name" value="ZnuA"/>
    <property type="match status" value="1"/>
</dbReference>
<dbReference type="Proteomes" id="UP000557899">
    <property type="component" value="Unassembled WGS sequence"/>
</dbReference>
<keyword evidence="3" id="KW-0479">Metal-binding</keyword>
<dbReference type="PRINTS" id="PR00690">
    <property type="entry name" value="ADHESNFAMILY"/>
</dbReference>
<comment type="similarity">
    <text evidence="5">Belongs to the bacterial solute-binding protein 9 family.</text>
</comment>
<dbReference type="GO" id="GO:0030001">
    <property type="term" value="P:metal ion transport"/>
    <property type="evidence" value="ECO:0007669"/>
    <property type="project" value="InterPro"/>
</dbReference>
<evidence type="ECO:0000256" key="5">
    <source>
        <dbReference type="RuleBase" id="RU003512"/>
    </source>
</evidence>
<evidence type="ECO:0000256" key="6">
    <source>
        <dbReference type="SAM" id="MobiDB-lite"/>
    </source>
</evidence>
<dbReference type="PROSITE" id="PS51257">
    <property type="entry name" value="PROKAR_LIPOPROTEIN"/>
    <property type="match status" value="1"/>
</dbReference>
<evidence type="ECO:0000313" key="8">
    <source>
        <dbReference type="EMBL" id="NLA56932.1"/>
    </source>
</evidence>
<feature type="chain" id="PRO_5039606751" evidence="7">
    <location>
        <begin position="26"/>
        <end position="332"/>
    </location>
</feature>
<keyword evidence="4 7" id="KW-0732">Signal</keyword>
<feature type="region of interest" description="Disordered" evidence="6">
    <location>
        <begin position="124"/>
        <end position="158"/>
    </location>
</feature>
<dbReference type="EMBL" id="JAAZHI010000231">
    <property type="protein sequence ID" value="NLA56932.1"/>
    <property type="molecule type" value="Genomic_DNA"/>
</dbReference>
<dbReference type="GO" id="GO:0030313">
    <property type="term" value="C:cell envelope"/>
    <property type="evidence" value="ECO:0007669"/>
    <property type="project" value="UniProtKB-SubCell"/>
</dbReference>
<dbReference type="PANTHER" id="PTHR42953">
    <property type="entry name" value="HIGH-AFFINITY ZINC UPTAKE SYSTEM PROTEIN ZNUA-RELATED"/>
    <property type="match status" value="1"/>
</dbReference>